<dbReference type="Proteomes" id="UP000053424">
    <property type="component" value="Unassembled WGS sequence"/>
</dbReference>
<proteinExistence type="predicted"/>
<reference evidence="2" key="2">
    <citation type="submission" date="2015-01" db="EMBL/GenBank/DDBJ databases">
        <title>Evolutionary Origins and Diversification of the Mycorrhizal Mutualists.</title>
        <authorList>
            <consortium name="DOE Joint Genome Institute"/>
            <consortium name="Mycorrhizal Genomics Consortium"/>
            <person name="Kohler A."/>
            <person name="Kuo A."/>
            <person name="Nagy L.G."/>
            <person name="Floudas D."/>
            <person name="Copeland A."/>
            <person name="Barry K.W."/>
            <person name="Cichocki N."/>
            <person name="Veneault-Fourrey C."/>
            <person name="LaButti K."/>
            <person name="Lindquist E.A."/>
            <person name="Lipzen A."/>
            <person name="Lundell T."/>
            <person name="Morin E."/>
            <person name="Murat C."/>
            <person name="Riley R."/>
            <person name="Ohm R."/>
            <person name="Sun H."/>
            <person name="Tunlid A."/>
            <person name="Henrissat B."/>
            <person name="Grigoriev I.V."/>
            <person name="Hibbett D.S."/>
            <person name="Martin F."/>
        </authorList>
    </citation>
    <scope>NUCLEOTIDE SEQUENCE [LARGE SCALE GENOMIC DNA]</scope>
    <source>
        <strain evidence="2">h7</strain>
    </source>
</reference>
<dbReference type="HOGENOM" id="CLU_2590041_0_0_1"/>
<keyword evidence="2" id="KW-1185">Reference proteome</keyword>
<dbReference type="AlphaFoldDB" id="A0A0C3BUY2"/>
<evidence type="ECO:0000313" key="2">
    <source>
        <dbReference type="Proteomes" id="UP000053424"/>
    </source>
</evidence>
<organism evidence="1 2">
    <name type="scientific">Hebeloma cylindrosporum</name>
    <dbReference type="NCBI Taxonomy" id="76867"/>
    <lineage>
        <taxon>Eukaryota</taxon>
        <taxon>Fungi</taxon>
        <taxon>Dikarya</taxon>
        <taxon>Basidiomycota</taxon>
        <taxon>Agaricomycotina</taxon>
        <taxon>Agaricomycetes</taxon>
        <taxon>Agaricomycetidae</taxon>
        <taxon>Agaricales</taxon>
        <taxon>Agaricineae</taxon>
        <taxon>Hymenogastraceae</taxon>
        <taxon>Hebeloma</taxon>
    </lineage>
</organism>
<evidence type="ECO:0000313" key="1">
    <source>
        <dbReference type="EMBL" id="KIM35176.1"/>
    </source>
</evidence>
<protein>
    <submittedName>
        <fullName evidence="1">Uncharacterized protein</fullName>
    </submittedName>
</protein>
<name>A0A0C3BUY2_HEBCY</name>
<sequence length="80" mass="8757">MRGLDTTSDSSTSELEVIGVCIQLLTYGSGIVPTRKTFIGWANEVARKLKSQQVAGRIKDSNALKILGVVNYLCKVNWTL</sequence>
<reference evidence="1 2" key="1">
    <citation type="submission" date="2014-04" db="EMBL/GenBank/DDBJ databases">
        <authorList>
            <consortium name="DOE Joint Genome Institute"/>
            <person name="Kuo A."/>
            <person name="Gay G."/>
            <person name="Dore J."/>
            <person name="Kohler A."/>
            <person name="Nagy L.G."/>
            <person name="Floudas D."/>
            <person name="Copeland A."/>
            <person name="Barry K.W."/>
            <person name="Cichocki N."/>
            <person name="Veneault-Fourrey C."/>
            <person name="LaButti K."/>
            <person name="Lindquist E.A."/>
            <person name="Lipzen A."/>
            <person name="Lundell T."/>
            <person name="Morin E."/>
            <person name="Murat C."/>
            <person name="Sun H."/>
            <person name="Tunlid A."/>
            <person name="Henrissat B."/>
            <person name="Grigoriev I.V."/>
            <person name="Hibbett D.S."/>
            <person name="Martin F."/>
            <person name="Nordberg H.P."/>
            <person name="Cantor M.N."/>
            <person name="Hua S.X."/>
        </authorList>
    </citation>
    <scope>NUCLEOTIDE SEQUENCE [LARGE SCALE GENOMIC DNA]</scope>
    <source>
        <strain evidence="2">h7</strain>
    </source>
</reference>
<accession>A0A0C3BUY2</accession>
<gene>
    <name evidence="1" type="ORF">M413DRAFT_449884</name>
</gene>
<dbReference type="EMBL" id="KN831828">
    <property type="protein sequence ID" value="KIM35176.1"/>
    <property type="molecule type" value="Genomic_DNA"/>
</dbReference>